<accession>A0A2S4UYF1</accession>
<dbReference type="GO" id="GO:0003756">
    <property type="term" value="F:protein disulfide isomerase activity"/>
    <property type="evidence" value="ECO:0007669"/>
    <property type="project" value="TreeGrafter"/>
</dbReference>
<comment type="caution">
    <text evidence="3">The sequence shown here is derived from an EMBL/GenBank/DDBJ whole genome shotgun (WGS) entry which is preliminary data.</text>
</comment>
<name>A0A2S4UYF1_9BASI</name>
<dbReference type="AlphaFoldDB" id="A0A2S4UYF1"/>
<sequence length="183" mass="20231">MKSFGIIATLLALASSIHADAAVRPKTAAPASDIIELTLENFDTVVATTPLILVEFSTPVSDRTCCSGHSLNPLISKKPRFSYGLYYRCHFCQDLGPEYKRSAKILKEQGIPSAKVDCTEQDELCAEHLLPSYPTLKVFSNGRMAVYKGPEKADSIVSYIENKEYLGQTRPEFHQDETVTPSK</sequence>
<dbReference type="VEuPathDB" id="FungiDB:PSHT_02580"/>
<evidence type="ECO:0000313" key="3">
    <source>
        <dbReference type="EMBL" id="POW02215.1"/>
    </source>
</evidence>
<dbReference type="GO" id="GO:0006457">
    <property type="term" value="P:protein folding"/>
    <property type="evidence" value="ECO:0007669"/>
    <property type="project" value="TreeGrafter"/>
</dbReference>
<dbReference type="Gene3D" id="3.40.30.10">
    <property type="entry name" value="Glutaredoxin"/>
    <property type="match status" value="1"/>
</dbReference>
<dbReference type="CDD" id="cd02961">
    <property type="entry name" value="PDI_a_family"/>
    <property type="match status" value="1"/>
</dbReference>
<feature type="signal peptide" evidence="1">
    <location>
        <begin position="1"/>
        <end position="19"/>
    </location>
</feature>
<dbReference type="EMBL" id="PKSL01000146">
    <property type="protein sequence ID" value="POW02215.1"/>
    <property type="molecule type" value="Genomic_DNA"/>
</dbReference>
<dbReference type="SUPFAM" id="SSF52833">
    <property type="entry name" value="Thioredoxin-like"/>
    <property type="match status" value="1"/>
</dbReference>
<dbReference type="InterPro" id="IPR013766">
    <property type="entry name" value="Thioredoxin_domain"/>
</dbReference>
<proteinExistence type="predicted"/>
<dbReference type="VEuPathDB" id="FungiDB:PSTT_11942"/>
<dbReference type="GO" id="GO:0005783">
    <property type="term" value="C:endoplasmic reticulum"/>
    <property type="evidence" value="ECO:0007669"/>
    <property type="project" value="TreeGrafter"/>
</dbReference>
<keyword evidence="1" id="KW-0732">Signal</keyword>
<dbReference type="InterPro" id="IPR036249">
    <property type="entry name" value="Thioredoxin-like_sf"/>
</dbReference>
<dbReference type="PROSITE" id="PS51352">
    <property type="entry name" value="THIOREDOXIN_2"/>
    <property type="match status" value="1"/>
</dbReference>
<feature type="chain" id="PRO_5015453459" description="Thioredoxin domain-containing protein" evidence="1">
    <location>
        <begin position="20"/>
        <end position="183"/>
    </location>
</feature>
<keyword evidence="4" id="KW-1185">Reference proteome</keyword>
<protein>
    <recommendedName>
        <fullName evidence="2">Thioredoxin domain-containing protein</fullName>
    </recommendedName>
</protein>
<dbReference type="InterPro" id="IPR051063">
    <property type="entry name" value="PDI"/>
</dbReference>
<evidence type="ECO:0000256" key="1">
    <source>
        <dbReference type="SAM" id="SignalP"/>
    </source>
</evidence>
<feature type="domain" description="Thioredoxin" evidence="2">
    <location>
        <begin position="28"/>
        <end position="165"/>
    </location>
</feature>
<evidence type="ECO:0000313" key="4">
    <source>
        <dbReference type="Proteomes" id="UP000239156"/>
    </source>
</evidence>
<reference evidence="3" key="1">
    <citation type="submission" date="2017-12" db="EMBL/GenBank/DDBJ databases">
        <title>Gene loss provides genomic basis for host adaptation in cereal stripe rust fungi.</title>
        <authorList>
            <person name="Xia C."/>
        </authorList>
    </citation>
    <scope>NUCLEOTIDE SEQUENCE [LARGE SCALE GENOMIC DNA]</scope>
    <source>
        <strain evidence="3">93-210</strain>
    </source>
</reference>
<gene>
    <name evidence="3" type="ORF">PSTT_11942</name>
</gene>
<dbReference type="Proteomes" id="UP000239156">
    <property type="component" value="Unassembled WGS sequence"/>
</dbReference>
<evidence type="ECO:0000259" key="2">
    <source>
        <dbReference type="PROSITE" id="PS51352"/>
    </source>
</evidence>
<dbReference type="PANTHER" id="PTHR45672">
    <property type="entry name" value="PROTEIN DISULFIDE-ISOMERASE C17H9.14C-RELATED"/>
    <property type="match status" value="1"/>
</dbReference>
<organism evidence="3 4">
    <name type="scientific">Puccinia striiformis</name>
    <dbReference type="NCBI Taxonomy" id="27350"/>
    <lineage>
        <taxon>Eukaryota</taxon>
        <taxon>Fungi</taxon>
        <taxon>Dikarya</taxon>
        <taxon>Basidiomycota</taxon>
        <taxon>Pucciniomycotina</taxon>
        <taxon>Pucciniomycetes</taxon>
        <taxon>Pucciniales</taxon>
        <taxon>Pucciniaceae</taxon>
        <taxon>Puccinia</taxon>
    </lineage>
</organism>
<dbReference type="Pfam" id="PF00085">
    <property type="entry name" value="Thioredoxin"/>
    <property type="match status" value="1"/>
</dbReference>